<protein>
    <submittedName>
        <fullName evidence="1">Uncharacterized protein</fullName>
    </submittedName>
</protein>
<evidence type="ECO:0000313" key="1">
    <source>
        <dbReference type="EMBL" id="KAK9806213.1"/>
    </source>
</evidence>
<proteinExistence type="predicted"/>
<comment type="caution">
    <text evidence="1">The sequence shown here is derived from an EMBL/GenBank/DDBJ whole genome shotgun (WGS) entry which is preliminary data.</text>
</comment>
<sequence length="245" mass="27172">MSCSMTPDMFSSTSPLALDMQRIILESKLELECREQHALIMHELQHFHRCSTSIIERHEDDLEVDPTGVIDTLILTNPSGQLSFTTRMLLGHEELLESSGQGCPADALAWVAEHHLMDIPTRGQPTVAVDDACLGERFQVGRDPSFTSLQDSEGKVYAFLNRLLDEIEAHNANADHKARLAPAQQLEHALQALSCVKKCQAGVPEKRLIRVFLYGLPLLVDRDSPSLAKLLECAVTVFQLGASLY</sequence>
<evidence type="ECO:0000313" key="2">
    <source>
        <dbReference type="Proteomes" id="UP001489004"/>
    </source>
</evidence>
<organism evidence="1 2">
    <name type="scientific">[Myrmecia] bisecta</name>
    <dbReference type="NCBI Taxonomy" id="41462"/>
    <lineage>
        <taxon>Eukaryota</taxon>
        <taxon>Viridiplantae</taxon>
        <taxon>Chlorophyta</taxon>
        <taxon>core chlorophytes</taxon>
        <taxon>Trebouxiophyceae</taxon>
        <taxon>Trebouxiales</taxon>
        <taxon>Trebouxiaceae</taxon>
        <taxon>Myrmecia</taxon>
    </lineage>
</organism>
<accession>A0AAW1PDL0</accession>
<reference evidence="1 2" key="1">
    <citation type="journal article" date="2024" name="Nat. Commun.">
        <title>Phylogenomics reveals the evolutionary origins of lichenization in chlorophyte algae.</title>
        <authorList>
            <person name="Puginier C."/>
            <person name="Libourel C."/>
            <person name="Otte J."/>
            <person name="Skaloud P."/>
            <person name="Haon M."/>
            <person name="Grisel S."/>
            <person name="Petersen M."/>
            <person name="Berrin J.G."/>
            <person name="Delaux P.M."/>
            <person name="Dal Grande F."/>
            <person name="Keller J."/>
        </authorList>
    </citation>
    <scope>NUCLEOTIDE SEQUENCE [LARGE SCALE GENOMIC DNA]</scope>
    <source>
        <strain evidence="1 2">SAG 2043</strain>
    </source>
</reference>
<keyword evidence="2" id="KW-1185">Reference proteome</keyword>
<dbReference type="EMBL" id="JALJOR010000014">
    <property type="protein sequence ID" value="KAK9806213.1"/>
    <property type="molecule type" value="Genomic_DNA"/>
</dbReference>
<dbReference type="AlphaFoldDB" id="A0AAW1PDL0"/>
<gene>
    <name evidence="1" type="ORF">WJX72_005568</name>
</gene>
<dbReference type="Proteomes" id="UP001489004">
    <property type="component" value="Unassembled WGS sequence"/>
</dbReference>
<name>A0AAW1PDL0_9CHLO</name>